<dbReference type="PANTHER" id="PTHR46212">
    <property type="entry name" value="PEFLIN"/>
    <property type="match status" value="1"/>
</dbReference>
<dbReference type="Pfam" id="PF13499">
    <property type="entry name" value="EF-hand_7"/>
    <property type="match status" value="1"/>
</dbReference>
<feature type="domain" description="EF-hand" evidence="7">
    <location>
        <begin position="81"/>
        <end position="116"/>
    </location>
</feature>
<keyword evidence="9" id="KW-1185">Reference proteome</keyword>
<gene>
    <name evidence="8" type="ORF">D9613_001188</name>
</gene>
<dbReference type="SUPFAM" id="SSF47473">
    <property type="entry name" value="EF-hand"/>
    <property type="match status" value="1"/>
</dbReference>
<dbReference type="InterPro" id="IPR018247">
    <property type="entry name" value="EF_Hand_1_Ca_BS"/>
</dbReference>
<accession>A0A8H4R0Z9</accession>
<reference evidence="8 9" key="1">
    <citation type="submission" date="2019-12" db="EMBL/GenBank/DDBJ databases">
        <authorList>
            <person name="Floudas D."/>
            <person name="Bentzer J."/>
            <person name="Ahren D."/>
            <person name="Johansson T."/>
            <person name="Persson P."/>
            <person name="Tunlid A."/>
        </authorList>
    </citation>
    <scope>NUCLEOTIDE SEQUENCE [LARGE SCALE GENOMIC DNA]</scope>
    <source>
        <strain evidence="8 9">CBS 102.39</strain>
    </source>
</reference>
<evidence type="ECO:0000256" key="2">
    <source>
        <dbReference type="ARBA" id="ARBA00022490"/>
    </source>
</evidence>
<keyword evidence="2" id="KW-0963">Cytoplasm</keyword>
<dbReference type="GO" id="GO:0005509">
    <property type="term" value="F:calcium ion binding"/>
    <property type="evidence" value="ECO:0007669"/>
    <property type="project" value="InterPro"/>
</dbReference>
<feature type="region of interest" description="Disordered" evidence="6">
    <location>
        <begin position="1"/>
        <end position="79"/>
    </location>
</feature>
<dbReference type="GO" id="GO:0048306">
    <property type="term" value="F:calcium-dependent protein binding"/>
    <property type="evidence" value="ECO:0007669"/>
    <property type="project" value="UniProtKB-ARBA"/>
</dbReference>
<dbReference type="PANTHER" id="PTHR46212:SF3">
    <property type="entry name" value="GH27120P"/>
    <property type="match status" value="1"/>
</dbReference>
<dbReference type="GO" id="GO:0005737">
    <property type="term" value="C:cytoplasm"/>
    <property type="evidence" value="ECO:0007669"/>
    <property type="project" value="UniProtKB-SubCell"/>
</dbReference>
<keyword evidence="3" id="KW-0479">Metal-binding</keyword>
<proteinExistence type="predicted"/>
<evidence type="ECO:0000313" key="9">
    <source>
        <dbReference type="Proteomes" id="UP000521872"/>
    </source>
</evidence>
<evidence type="ECO:0000259" key="7">
    <source>
        <dbReference type="PROSITE" id="PS50222"/>
    </source>
</evidence>
<dbReference type="SMART" id="SM00054">
    <property type="entry name" value="EFh"/>
    <property type="match status" value="4"/>
</dbReference>
<feature type="domain" description="EF-hand" evidence="7">
    <location>
        <begin position="148"/>
        <end position="183"/>
    </location>
</feature>
<dbReference type="InterPro" id="IPR011992">
    <property type="entry name" value="EF-hand-dom_pair"/>
</dbReference>
<dbReference type="PROSITE" id="PS50222">
    <property type="entry name" value="EF_HAND_2"/>
    <property type="match status" value="2"/>
</dbReference>
<dbReference type="CDD" id="cd16180">
    <property type="entry name" value="EFh_PEF_Group_I"/>
    <property type="match status" value="1"/>
</dbReference>
<evidence type="ECO:0000256" key="1">
    <source>
        <dbReference type="ARBA" id="ARBA00004496"/>
    </source>
</evidence>
<dbReference type="Pfam" id="PF13405">
    <property type="entry name" value="EF-hand_6"/>
    <property type="match status" value="1"/>
</dbReference>
<protein>
    <recommendedName>
        <fullName evidence="7">EF-hand domain-containing protein</fullName>
    </recommendedName>
</protein>
<feature type="compositionally biased region" description="Gly residues" evidence="6">
    <location>
        <begin position="1"/>
        <end position="20"/>
    </location>
</feature>
<evidence type="ECO:0000256" key="3">
    <source>
        <dbReference type="ARBA" id="ARBA00022723"/>
    </source>
</evidence>
<dbReference type="InterPro" id="IPR051426">
    <property type="entry name" value="Peflin/Sorcin_CaBP"/>
</dbReference>
<name>A0A8H4R0Z9_9AGAR</name>
<sequence length="258" mass="27586">MSYGGYGNPPPGGYGGGGYGGPPPPGPPGGGYGGPPASAYGAPPPAAGGYGGGFAPAAGARGPPPGADPQSPAKTSHSPAVSYHRLWNWFTAVDTDRSGHITATELERALINGDWTPFDLDTVKMLMSIFDTDRSGTIGFNEFSGLWKYIKDWQNVFKHFDRDRSGTIDGNELREALAQFGYNLSPQLLDILQKKYDVKANQTAGRGVPTPGISFDRFVRACVVVKQLSEAFGRLDTDRDGWIQINYDGFMHTVLTLP</sequence>
<comment type="subcellular location">
    <subcellularLocation>
        <location evidence="1">Cytoplasm</location>
    </subcellularLocation>
</comment>
<keyword evidence="4" id="KW-0677">Repeat</keyword>
<dbReference type="Gene3D" id="1.10.238.10">
    <property type="entry name" value="EF-hand"/>
    <property type="match status" value="1"/>
</dbReference>
<comment type="caution">
    <text evidence="8">The sequence shown here is derived from an EMBL/GenBank/DDBJ whole genome shotgun (WGS) entry which is preliminary data.</text>
</comment>
<evidence type="ECO:0000256" key="6">
    <source>
        <dbReference type="SAM" id="MobiDB-lite"/>
    </source>
</evidence>
<evidence type="ECO:0000256" key="4">
    <source>
        <dbReference type="ARBA" id="ARBA00022737"/>
    </source>
</evidence>
<dbReference type="PROSITE" id="PS00018">
    <property type="entry name" value="EF_HAND_1"/>
    <property type="match status" value="2"/>
</dbReference>
<evidence type="ECO:0000256" key="5">
    <source>
        <dbReference type="ARBA" id="ARBA00022837"/>
    </source>
</evidence>
<keyword evidence="5" id="KW-0106">Calcium</keyword>
<dbReference type="InterPro" id="IPR002048">
    <property type="entry name" value="EF_hand_dom"/>
</dbReference>
<dbReference type="AlphaFoldDB" id="A0A8H4R0Z9"/>
<dbReference type="EMBL" id="JAACJL010000015">
    <property type="protein sequence ID" value="KAF4620394.1"/>
    <property type="molecule type" value="Genomic_DNA"/>
</dbReference>
<evidence type="ECO:0000313" key="8">
    <source>
        <dbReference type="EMBL" id="KAF4620394.1"/>
    </source>
</evidence>
<dbReference type="Proteomes" id="UP000521872">
    <property type="component" value="Unassembled WGS sequence"/>
</dbReference>
<organism evidence="8 9">
    <name type="scientific">Agrocybe pediades</name>
    <dbReference type="NCBI Taxonomy" id="84607"/>
    <lineage>
        <taxon>Eukaryota</taxon>
        <taxon>Fungi</taxon>
        <taxon>Dikarya</taxon>
        <taxon>Basidiomycota</taxon>
        <taxon>Agaricomycotina</taxon>
        <taxon>Agaricomycetes</taxon>
        <taxon>Agaricomycetidae</taxon>
        <taxon>Agaricales</taxon>
        <taxon>Agaricineae</taxon>
        <taxon>Strophariaceae</taxon>
        <taxon>Agrocybe</taxon>
    </lineage>
</organism>